<feature type="region of interest" description="Disordered" evidence="1">
    <location>
        <begin position="108"/>
        <end position="178"/>
    </location>
</feature>
<keyword evidence="3" id="KW-1185">Reference proteome</keyword>
<feature type="region of interest" description="Disordered" evidence="1">
    <location>
        <begin position="511"/>
        <end position="530"/>
    </location>
</feature>
<evidence type="ECO:0000256" key="1">
    <source>
        <dbReference type="SAM" id="MobiDB-lite"/>
    </source>
</evidence>
<feature type="region of interest" description="Disordered" evidence="1">
    <location>
        <begin position="744"/>
        <end position="781"/>
    </location>
</feature>
<evidence type="ECO:0000313" key="3">
    <source>
        <dbReference type="Proteomes" id="UP000008493"/>
    </source>
</evidence>
<feature type="compositionally biased region" description="Polar residues" evidence="1">
    <location>
        <begin position="119"/>
        <end position="142"/>
    </location>
</feature>
<feature type="region of interest" description="Disordered" evidence="1">
    <location>
        <begin position="473"/>
        <end position="502"/>
    </location>
</feature>
<proteinExistence type="predicted"/>
<dbReference type="RefSeq" id="XP_007332073.1">
    <property type="nucleotide sequence ID" value="XM_007332011.1"/>
</dbReference>
<dbReference type="OrthoDB" id="8062037at2759"/>
<organism evidence="2 3">
    <name type="scientific">Agaricus bisporus var. burnettii (strain JB137-S8 / ATCC MYA-4627 / FGSC 10392)</name>
    <name type="common">White button mushroom</name>
    <dbReference type="NCBI Taxonomy" id="597362"/>
    <lineage>
        <taxon>Eukaryota</taxon>
        <taxon>Fungi</taxon>
        <taxon>Dikarya</taxon>
        <taxon>Basidiomycota</taxon>
        <taxon>Agaricomycotina</taxon>
        <taxon>Agaricomycetes</taxon>
        <taxon>Agaricomycetidae</taxon>
        <taxon>Agaricales</taxon>
        <taxon>Agaricineae</taxon>
        <taxon>Agaricaceae</taxon>
        <taxon>Agaricus</taxon>
    </lineage>
</organism>
<dbReference type="AlphaFoldDB" id="K5XRE4"/>
<feature type="compositionally biased region" description="Basic and acidic residues" evidence="1">
    <location>
        <begin position="377"/>
        <end position="394"/>
    </location>
</feature>
<accession>K5XRE4</accession>
<feature type="compositionally biased region" description="Polar residues" evidence="1">
    <location>
        <begin position="511"/>
        <end position="520"/>
    </location>
</feature>
<feature type="compositionally biased region" description="Polar residues" evidence="1">
    <location>
        <begin position="668"/>
        <end position="677"/>
    </location>
</feature>
<feature type="compositionally biased region" description="Low complexity" evidence="1">
    <location>
        <begin position="586"/>
        <end position="600"/>
    </location>
</feature>
<feature type="region of interest" description="Disordered" evidence="1">
    <location>
        <begin position="559"/>
        <end position="699"/>
    </location>
</feature>
<dbReference type="HOGENOM" id="CLU_339199_0_0_1"/>
<feature type="compositionally biased region" description="Polar residues" evidence="1">
    <location>
        <begin position="415"/>
        <end position="428"/>
    </location>
</feature>
<feature type="compositionally biased region" description="Basic and acidic residues" evidence="1">
    <location>
        <begin position="143"/>
        <end position="152"/>
    </location>
</feature>
<dbReference type="Proteomes" id="UP000008493">
    <property type="component" value="Unassembled WGS sequence"/>
</dbReference>
<dbReference type="eggNOG" id="ENOG502RBJ0">
    <property type="taxonomic scope" value="Eukaryota"/>
</dbReference>
<dbReference type="InParanoid" id="K5XRE4"/>
<gene>
    <name evidence="2" type="ORF">AGABI1DRAFT_130521</name>
</gene>
<feature type="compositionally biased region" description="Polar residues" evidence="1">
    <location>
        <begin position="753"/>
        <end position="781"/>
    </location>
</feature>
<feature type="compositionally biased region" description="Polar residues" evidence="1">
    <location>
        <begin position="631"/>
        <end position="641"/>
    </location>
</feature>
<dbReference type="KEGG" id="abp:AGABI1DRAFT130521"/>
<protein>
    <submittedName>
        <fullName evidence="2">Uncharacterized protein</fullName>
    </submittedName>
</protein>
<feature type="region of interest" description="Disordered" evidence="1">
    <location>
        <begin position="221"/>
        <end position="259"/>
    </location>
</feature>
<feature type="compositionally biased region" description="Low complexity" evidence="1">
    <location>
        <begin position="27"/>
        <end position="49"/>
    </location>
</feature>
<reference evidence="3" key="1">
    <citation type="journal article" date="2012" name="Proc. Natl. Acad. Sci. U.S.A.">
        <title>Genome sequence of the button mushroom Agaricus bisporus reveals mechanisms governing adaptation to a humic-rich ecological niche.</title>
        <authorList>
            <person name="Morin E."/>
            <person name="Kohler A."/>
            <person name="Baker A.R."/>
            <person name="Foulongne-Oriol M."/>
            <person name="Lombard V."/>
            <person name="Nagy L.G."/>
            <person name="Ohm R.A."/>
            <person name="Patyshakuliyeva A."/>
            <person name="Brun A."/>
            <person name="Aerts A.L."/>
            <person name="Bailey A.M."/>
            <person name="Billette C."/>
            <person name="Coutinho P.M."/>
            <person name="Deakin G."/>
            <person name="Doddapaneni H."/>
            <person name="Floudas D."/>
            <person name="Grimwood J."/>
            <person name="Hilden K."/>
            <person name="Kuees U."/>
            <person name="LaButti K.M."/>
            <person name="Lapidus A."/>
            <person name="Lindquist E.A."/>
            <person name="Lucas S.M."/>
            <person name="Murat C."/>
            <person name="Riley R.W."/>
            <person name="Salamov A.A."/>
            <person name="Schmutz J."/>
            <person name="Subramanian V."/>
            <person name="Woesten H.A.B."/>
            <person name="Xu J."/>
            <person name="Eastwood D.C."/>
            <person name="Foster G.D."/>
            <person name="Sonnenberg A.S."/>
            <person name="Cullen D."/>
            <person name="de Vries R.P."/>
            <person name="Lundell T."/>
            <person name="Hibbett D.S."/>
            <person name="Henrissat B."/>
            <person name="Burton K.S."/>
            <person name="Kerrigan R.W."/>
            <person name="Challen M.P."/>
            <person name="Grigoriev I.V."/>
            <person name="Martin F."/>
        </authorList>
    </citation>
    <scope>NUCLEOTIDE SEQUENCE [LARGE SCALE GENOMIC DNA]</scope>
    <source>
        <strain evidence="3">JB137-S8 / ATCC MYA-4627 / FGSC 10392</strain>
    </source>
</reference>
<sequence>MSPYRIADAARISPYPSTIRAQEHEASTSPGSHSSPSKARLIAADAAAANPNNRSRGVDRSLSNTERPVQNEVARFNIGPKKFENFMRLKRGVRSRAGRVVLDGIDEGVPDYPPPSFQEAISGSLAPSNTPTQSSSPASLEVSSHHSTDHQTHIPGSERSMTQNSLSDSPSPSESEDSLEIIENTHPNELSIDRASRMESNQGITFPTPSLSSAAANISIDSQLGSGPSRGRPSAKWSSKNDLTADDSEEEPRISPVRSTTKRFLSLSPLRTLFPAKHFSPQDRAYSAHPVPESSPYSAPANANCYRSTTSLTSSTVFRLPFGHSTLTLATPKPESVKSSSKRLFRSKTREKEKEKKGKKKREFDEESDESWDTWELLERQPESGEIRRVEPEPRSLSAMKMPPADISSPVISPEDSSTRSLSCSNEGPPTPVPQSPEPSNLEPTEPQTPSWNEPHVLSLRDKKVAEAIEPFLRRRPKKAGPQRTKTTPNPIVIPSSPLGPQVTTVRSRLNPAYDSNNEPATDANGHGSWEEWSNETVTMSESDISSVVDESTHDLHRAYETLPPSGPLQLILSPHSAENTSIRRSSSPLSTNISISSPTTPVPARSALFPDGGRGFYSQPSPDEAPNIPETFSTPSQTPRYTGCIPKVKITSLPSHHSSTPSNPNSGYTTSPSPQNGRHHYVGRPLPRPPQAPSDAIVDSSYAGNISYAPSSPDHSNASIPEGQLIDFENEVYEEMSGSWTSPEVYAPMTPRQLSPVTSSRNNTPDQSVRSMNTSGNASSISGLSGMTDLDLLAAALTDSSGRADYEVSEDFDINPFLRNGHADETRFRNVNMGTISTIDEPDVSLTRRVEVERRRVASNGRVKLKQSLFEMEADRCRIGRWKYRVKQVWVQNAIHDIA</sequence>
<dbReference type="GeneID" id="18827230"/>
<feature type="region of interest" description="Disordered" evidence="1">
    <location>
        <begin position="331"/>
        <end position="458"/>
    </location>
</feature>
<dbReference type="STRING" id="597362.K5XRE4"/>
<feature type="compositionally biased region" description="Low complexity" evidence="1">
    <location>
        <begin position="652"/>
        <end position="667"/>
    </location>
</feature>
<name>K5XRE4_AGABU</name>
<feature type="region of interest" description="Disordered" evidence="1">
    <location>
        <begin position="1"/>
        <end position="71"/>
    </location>
</feature>
<evidence type="ECO:0000313" key="2">
    <source>
        <dbReference type="EMBL" id="EKM77440.1"/>
    </source>
</evidence>
<feature type="compositionally biased region" description="Polar residues" evidence="1">
    <location>
        <begin position="50"/>
        <end position="68"/>
    </location>
</feature>
<dbReference type="EMBL" id="JH971396">
    <property type="protein sequence ID" value="EKM77440.1"/>
    <property type="molecule type" value="Genomic_DNA"/>
</dbReference>
<feature type="compositionally biased region" description="Polar residues" evidence="1">
    <location>
        <begin position="442"/>
        <end position="452"/>
    </location>
</feature>